<sequence length="320" mass="37365">MHQDCWAEIIPFLQPIDVLASLLTINHSLHNLIKKLCIVTFDRISQFTAGCCSELKISFNCHDDFENIEKINHDVPIYGNVKYFIRLYLLKLSLKLGNQDPENGDLNVISDILNSSELKLLNFYRSVFTEFKFPQQKNPSTIAYCVVGEAGVGTCYFCEFVRFGKKSYSLRYGFESFYKKFTIPNEIEWQQQIWIPDGSERFYSKQDVIQRYKKYDKSMYILPCFSMNYETSFQTVGDWVSIIRDTLGIIVGLSTTDFSLDPLEEKKVSLNDAVRKAFELGFSVFVESDDNHIFTPFWFIQLQSTYFTFNKNDNWDCSLM</sequence>
<evidence type="ECO:0000313" key="2">
    <source>
        <dbReference type="Proteomes" id="UP000006671"/>
    </source>
</evidence>
<gene>
    <name evidence="1" type="ORF">NAEGRDRAFT_71378</name>
</gene>
<dbReference type="InParanoid" id="D2VQX3"/>
<dbReference type="GO" id="GO:0005525">
    <property type="term" value="F:GTP binding"/>
    <property type="evidence" value="ECO:0007669"/>
    <property type="project" value="InterPro"/>
</dbReference>
<dbReference type="AlphaFoldDB" id="D2VQX3"/>
<dbReference type="Proteomes" id="UP000006671">
    <property type="component" value="Unassembled WGS sequence"/>
</dbReference>
<organism evidence="2">
    <name type="scientific">Naegleria gruberi</name>
    <name type="common">Amoeba</name>
    <dbReference type="NCBI Taxonomy" id="5762"/>
    <lineage>
        <taxon>Eukaryota</taxon>
        <taxon>Discoba</taxon>
        <taxon>Heterolobosea</taxon>
        <taxon>Tetramitia</taxon>
        <taxon>Eutetramitia</taxon>
        <taxon>Vahlkampfiidae</taxon>
        <taxon>Naegleria</taxon>
    </lineage>
</organism>
<dbReference type="Gene3D" id="3.40.50.300">
    <property type="entry name" value="P-loop containing nucleotide triphosphate hydrolases"/>
    <property type="match status" value="1"/>
</dbReference>
<dbReference type="InterPro" id="IPR027417">
    <property type="entry name" value="P-loop_NTPase"/>
</dbReference>
<reference evidence="1 2" key="1">
    <citation type="journal article" date="2010" name="Cell">
        <title>The genome of Naegleria gruberi illuminates early eukaryotic versatility.</title>
        <authorList>
            <person name="Fritz-Laylin L.K."/>
            <person name="Prochnik S.E."/>
            <person name="Ginger M.L."/>
            <person name="Dacks J.B."/>
            <person name="Carpenter M.L."/>
            <person name="Field M.C."/>
            <person name="Kuo A."/>
            <person name="Paredez A."/>
            <person name="Chapman J."/>
            <person name="Pham J."/>
            <person name="Shu S."/>
            <person name="Neupane R."/>
            <person name="Cipriano M."/>
            <person name="Mancuso J."/>
            <person name="Tu H."/>
            <person name="Salamov A."/>
            <person name="Lindquist E."/>
            <person name="Shapiro H."/>
            <person name="Lucas S."/>
            <person name="Grigoriev I.V."/>
            <person name="Cande W.Z."/>
            <person name="Fulton C."/>
            <person name="Rokhsar D.S."/>
            <person name="Dawson S.C."/>
        </authorList>
    </citation>
    <scope>NUCLEOTIDE SEQUENCE [LARGE SCALE GENOMIC DNA]</scope>
    <source>
        <strain evidence="1 2">NEG-M</strain>
    </source>
</reference>
<dbReference type="VEuPathDB" id="AmoebaDB:NAEGRDRAFT_71378"/>
<dbReference type="EMBL" id="GG738890">
    <property type="protein sequence ID" value="EFC40711.1"/>
    <property type="molecule type" value="Genomic_DNA"/>
</dbReference>
<dbReference type="Pfam" id="PF00071">
    <property type="entry name" value="Ras"/>
    <property type="match status" value="1"/>
</dbReference>
<name>D2VQX3_NAEGR</name>
<proteinExistence type="predicted"/>
<accession>D2VQX3</accession>
<dbReference type="GO" id="GO:0003924">
    <property type="term" value="F:GTPase activity"/>
    <property type="evidence" value="ECO:0007669"/>
    <property type="project" value="InterPro"/>
</dbReference>
<dbReference type="GeneID" id="8864458"/>
<evidence type="ECO:0000313" key="1">
    <source>
        <dbReference type="EMBL" id="EFC40711.1"/>
    </source>
</evidence>
<dbReference type="KEGG" id="ngr:NAEGRDRAFT_71378"/>
<dbReference type="RefSeq" id="XP_002673455.1">
    <property type="nucleotide sequence ID" value="XM_002673409.1"/>
</dbReference>
<dbReference type="InterPro" id="IPR001806">
    <property type="entry name" value="Small_GTPase"/>
</dbReference>
<protein>
    <submittedName>
        <fullName evidence="1">Predicted protein</fullName>
    </submittedName>
</protein>
<keyword evidence="2" id="KW-1185">Reference proteome</keyword>